<keyword evidence="1" id="KW-1133">Transmembrane helix</keyword>
<evidence type="ECO:0000313" key="2">
    <source>
        <dbReference type="EMBL" id="QTD98136.1"/>
    </source>
</evidence>
<gene>
    <name evidence="2" type="ORF">S1361_12315</name>
</gene>
<dbReference type="RefSeq" id="WP_208031898.1">
    <property type="nucleotide sequence ID" value="NZ_CP071839.1"/>
</dbReference>
<sequence length="299" mass="32183">MDPSKNEVQPPRPNSAERLGDVGNLLGLLLAGFAGALNLVGLSHAELTTILRNQGILVGFASFLLLGALISAISSIFVERGYRIHLWIAGAVVSGLLAIALFAVYAVRIPKTATWGRGWTLGCSLLLAALAAAGIAAWVIRRPARPAISLQFTLLIASAILFSSATTTAVRVEARNQAVATFPQLEVSTDLKGDIGEASATVSATKMRDYEHVTLEVYGAPRGSSAKERWPCPDKCKFIADIDINPDSFGNVEKKVFKIPFLRSRYKHLTVAAYICEAGQERKDCQFGEKNTAWDLAID</sequence>
<organism evidence="2 3">
    <name type="scientific">Streptomyces cyanogenus</name>
    <dbReference type="NCBI Taxonomy" id="80860"/>
    <lineage>
        <taxon>Bacteria</taxon>
        <taxon>Bacillati</taxon>
        <taxon>Actinomycetota</taxon>
        <taxon>Actinomycetes</taxon>
        <taxon>Kitasatosporales</taxon>
        <taxon>Streptomycetaceae</taxon>
        <taxon>Streptomyces</taxon>
    </lineage>
</organism>
<evidence type="ECO:0000256" key="1">
    <source>
        <dbReference type="SAM" id="Phobius"/>
    </source>
</evidence>
<feature type="transmembrane region" description="Helical" evidence="1">
    <location>
        <begin position="119"/>
        <end position="140"/>
    </location>
</feature>
<keyword evidence="1" id="KW-0472">Membrane</keyword>
<accession>A0ABX7TP03</accession>
<keyword evidence="1" id="KW-0812">Transmembrane</keyword>
<protein>
    <submittedName>
        <fullName evidence="2">Uncharacterized protein</fullName>
    </submittedName>
</protein>
<dbReference type="EMBL" id="CP071839">
    <property type="protein sequence ID" value="QTD98136.1"/>
    <property type="molecule type" value="Genomic_DNA"/>
</dbReference>
<proteinExistence type="predicted"/>
<reference evidence="2 3" key="1">
    <citation type="submission" date="2021-03" db="EMBL/GenBank/DDBJ databases">
        <title>Complete genome sequence of Streptomyces cyanogenus S136, producer of anticancer angucycline landomycin A.</title>
        <authorList>
            <person name="Hrab P."/>
            <person name="Ruckert C."/>
            <person name="Busche T."/>
            <person name="Ostash I."/>
            <person name="Kalinowski J."/>
            <person name="Fedorenko V."/>
            <person name="Yushchuk O."/>
            <person name="Ostash B."/>
        </authorList>
    </citation>
    <scope>NUCLEOTIDE SEQUENCE [LARGE SCALE GENOMIC DNA]</scope>
    <source>
        <strain evidence="2 3">S136</strain>
    </source>
</reference>
<feature type="transmembrane region" description="Helical" evidence="1">
    <location>
        <begin position="22"/>
        <end position="43"/>
    </location>
</feature>
<keyword evidence="3" id="KW-1185">Reference proteome</keyword>
<feature type="transmembrane region" description="Helical" evidence="1">
    <location>
        <begin position="84"/>
        <end position="107"/>
    </location>
</feature>
<evidence type="ECO:0000313" key="3">
    <source>
        <dbReference type="Proteomes" id="UP000663908"/>
    </source>
</evidence>
<feature type="transmembrane region" description="Helical" evidence="1">
    <location>
        <begin position="55"/>
        <end position="78"/>
    </location>
</feature>
<feature type="transmembrane region" description="Helical" evidence="1">
    <location>
        <begin position="146"/>
        <end position="165"/>
    </location>
</feature>
<name>A0ABX7TP03_STRCY</name>
<dbReference type="Proteomes" id="UP000663908">
    <property type="component" value="Chromosome"/>
</dbReference>